<accession>A0A918FHW0</accession>
<reference evidence="4" key="2">
    <citation type="submission" date="2020-09" db="EMBL/GenBank/DDBJ databases">
        <authorList>
            <person name="Sun Q."/>
            <person name="Ohkuma M."/>
        </authorList>
    </citation>
    <scope>NUCLEOTIDE SEQUENCE</scope>
    <source>
        <strain evidence="4">JCM 3346</strain>
    </source>
</reference>
<dbReference type="SUPFAM" id="SSF55729">
    <property type="entry name" value="Acyl-CoA N-acyltransferases (Nat)"/>
    <property type="match status" value="1"/>
</dbReference>
<dbReference type="EMBL" id="BMRJ01000009">
    <property type="protein sequence ID" value="GGR38623.1"/>
    <property type="molecule type" value="Genomic_DNA"/>
</dbReference>
<dbReference type="PROSITE" id="PS51186">
    <property type="entry name" value="GNAT"/>
    <property type="match status" value="1"/>
</dbReference>
<name>A0A918FHW0_AGRME</name>
<protein>
    <submittedName>
        <fullName evidence="4">GCN5 family N-acetyltransferase</fullName>
    </submittedName>
</protein>
<dbReference type="AlphaFoldDB" id="A0A918FHW0"/>
<dbReference type="GO" id="GO:0016747">
    <property type="term" value="F:acyltransferase activity, transferring groups other than amino-acyl groups"/>
    <property type="evidence" value="ECO:0007669"/>
    <property type="project" value="InterPro"/>
</dbReference>
<evidence type="ECO:0000313" key="4">
    <source>
        <dbReference type="EMBL" id="GGR38623.1"/>
    </source>
</evidence>
<dbReference type="CDD" id="cd04301">
    <property type="entry name" value="NAT_SF"/>
    <property type="match status" value="1"/>
</dbReference>
<gene>
    <name evidence="4" type="ORF">GCM10010196_35600</name>
</gene>
<evidence type="ECO:0000313" key="5">
    <source>
        <dbReference type="Proteomes" id="UP000610303"/>
    </source>
</evidence>
<feature type="domain" description="N-acetyltransferase" evidence="3">
    <location>
        <begin position="3"/>
        <end position="157"/>
    </location>
</feature>
<comment type="caution">
    <text evidence="4">The sequence shown here is derived from an EMBL/GenBank/DDBJ whole genome shotgun (WGS) entry which is preliminary data.</text>
</comment>
<evidence type="ECO:0000256" key="2">
    <source>
        <dbReference type="ARBA" id="ARBA00023315"/>
    </source>
</evidence>
<proteinExistence type="predicted"/>
<dbReference type="PANTHER" id="PTHR43800:SF1">
    <property type="entry name" value="PEPTIDYL-LYSINE N-ACETYLTRANSFERASE YJAB"/>
    <property type="match status" value="1"/>
</dbReference>
<dbReference type="Proteomes" id="UP000610303">
    <property type="component" value="Unassembled WGS sequence"/>
</dbReference>
<dbReference type="RefSeq" id="WP_189086770.1">
    <property type="nucleotide sequence ID" value="NZ_BMRJ01000009.1"/>
</dbReference>
<keyword evidence="1" id="KW-0808">Transferase</keyword>
<reference evidence="4" key="1">
    <citation type="journal article" date="2014" name="Int. J. Syst. Evol. Microbiol.">
        <title>Complete genome sequence of Corynebacterium casei LMG S-19264T (=DSM 44701T), isolated from a smear-ripened cheese.</title>
        <authorList>
            <consortium name="US DOE Joint Genome Institute (JGI-PGF)"/>
            <person name="Walter F."/>
            <person name="Albersmeier A."/>
            <person name="Kalinowski J."/>
            <person name="Ruckert C."/>
        </authorList>
    </citation>
    <scope>NUCLEOTIDE SEQUENCE</scope>
    <source>
        <strain evidence="4">JCM 3346</strain>
    </source>
</reference>
<dbReference type="InterPro" id="IPR016181">
    <property type="entry name" value="Acyl_CoA_acyltransferase"/>
</dbReference>
<dbReference type="InterPro" id="IPR000182">
    <property type="entry name" value="GNAT_dom"/>
</dbReference>
<dbReference type="Pfam" id="PF13508">
    <property type="entry name" value="Acetyltransf_7"/>
    <property type="match status" value="1"/>
</dbReference>
<dbReference type="Gene3D" id="3.40.630.30">
    <property type="match status" value="1"/>
</dbReference>
<evidence type="ECO:0000259" key="3">
    <source>
        <dbReference type="PROSITE" id="PS51186"/>
    </source>
</evidence>
<dbReference type="PANTHER" id="PTHR43800">
    <property type="entry name" value="PEPTIDYL-LYSINE N-ACETYLTRANSFERASE YJAB"/>
    <property type="match status" value="1"/>
</dbReference>
<organism evidence="4 5">
    <name type="scientific">Agromyces mediolanus</name>
    <name type="common">Corynebacterium mediolanum</name>
    <dbReference type="NCBI Taxonomy" id="41986"/>
    <lineage>
        <taxon>Bacteria</taxon>
        <taxon>Bacillati</taxon>
        <taxon>Actinomycetota</taxon>
        <taxon>Actinomycetes</taxon>
        <taxon>Micrococcales</taxon>
        <taxon>Microbacteriaceae</taxon>
        <taxon>Agromyces</taxon>
    </lineage>
</organism>
<keyword evidence="2" id="KW-0012">Acyltransferase</keyword>
<keyword evidence="5" id="KW-1185">Reference proteome</keyword>
<sequence length="169" mass="18265">MAIIIRAASGPDFAATEEIERDADQVFVDRFETRDWPPPGTADERAAAPGFTLVAASSAEPSAPILGFVQVLEIAGQAHLEQLSVRPDKGRRGIGGQLVEAAAAEAQARGYTVLTLRTYADVPWNGPFYLRHGFLETEPTTDFELSLPPIEAALGLDAYGRRIQMTRAL</sequence>
<evidence type="ECO:0000256" key="1">
    <source>
        <dbReference type="ARBA" id="ARBA00022679"/>
    </source>
</evidence>